<dbReference type="Proteomes" id="UP001236663">
    <property type="component" value="Unassembled WGS sequence"/>
</dbReference>
<dbReference type="EMBL" id="JAUFQS010000017">
    <property type="protein sequence ID" value="MDN3689075.1"/>
    <property type="molecule type" value="Genomic_DNA"/>
</dbReference>
<evidence type="ECO:0000256" key="2">
    <source>
        <dbReference type="ARBA" id="ARBA00022679"/>
    </source>
</evidence>
<proteinExistence type="predicted"/>
<dbReference type="GO" id="GO:0008168">
    <property type="term" value="F:methyltransferase activity"/>
    <property type="evidence" value="ECO:0007669"/>
    <property type="project" value="UniProtKB-KW"/>
</dbReference>
<dbReference type="RefSeq" id="WP_163386540.1">
    <property type="nucleotide sequence ID" value="NZ_JAUFQS010000017.1"/>
</dbReference>
<keyword evidence="3" id="KW-0949">S-adenosyl-L-methionine</keyword>
<protein>
    <submittedName>
        <fullName evidence="4">DNA adenine methylase</fullName>
    </submittedName>
</protein>
<keyword evidence="1 4" id="KW-0489">Methyltransferase</keyword>
<evidence type="ECO:0000256" key="1">
    <source>
        <dbReference type="ARBA" id="ARBA00022603"/>
    </source>
</evidence>
<evidence type="ECO:0000256" key="3">
    <source>
        <dbReference type="ARBA" id="ARBA00022691"/>
    </source>
</evidence>
<organism evidence="4 5">
    <name type="scientific">Cyclobacterium jeungdonense</name>
    <dbReference type="NCBI Taxonomy" id="708087"/>
    <lineage>
        <taxon>Bacteria</taxon>
        <taxon>Pseudomonadati</taxon>
        <taxon>Bacteroidota</taxon>
        <taxon>Cytophagia</taxon>
        <taxon>Cytophagales</taxon>
        <taxon>Cyclobacteriaceae</taxon>
        <taxon>Cyclobacterium</taxon>
    </lineage>
</organism>
<evidence type="ECO:0000313" key="4">
    <source>
        <dbReference type="EMBL" id="MDN3689075.1"/>
    </source>
</evidence>
<dbReference type="PANTHER" id="PTHR30481">
    <property type="entry name" value="DNA ADENINE METHYLASE"/>
    <property type="match status" value="1"/>
</dbReference>
<sequence>MTKLKTLTPYYGGKFNKVGKFISQILPVHRHYCEPCGGMAGVMMLKEPSFCEIYNDIDNNIVTLFEVVRDPDTFHELERRLDLTPYSREEWRRCQRTFKTESDRIEKARKVYVLLSMGYLGSLGNKSFNYGGIKYESSVSRTYFNGLKSLPAIHRRIKDLIIENQDCLVVAKKWDSNETCFYWDNPYLRETRVTYNDYSFEMTDEQHQNTLDFVTSCKGKVIMSGYAHKMYTEALEANGFSRIDLATFSRGSRSNGKGYESKRTECLWINYQAKDFSNPLFESIPNQRIIKSLNHDQ</sequence>
<dbReference type="PANTHER" id="PTHR30481:SF4">
    <property type="entry name" value="SITE-SPECIFIC DNA-METHYLTRANSFERASE (ADENINE-SPECIFIC)"/>
    <property type="match status" value="1"/>
</dbReference>
<reference evidence="5" key="1">
    <citation type="journal article" date="2019" name="Int. J. Syst. Evol. Microbiol.">
        <title>The Global Catalogue of Microorganisms (GCM) 10K type strain sequencing project: providing services to taxonomists for standard genome sequencing and annotation.</title>
        <authorList>
            <consortium name="The Broad Institute Genomics Platform"/>
            <consortium name="The Broad Institute Genome Sequencing Center for Infectious Disease"/>
            <person name="Wu L."/>
            <person name="Ma J."/>
        </authorList>
    </citation>
    <scope>NUCLEOTIDE SEQUENCE [LARGE SCALE GENOMIC DNA]</scope>
    <source>
        <strain evidence="5">CECT 7706</strain>
    </source>
</reference>
<name>A0ABT8C994_9BACT</name>
<keyword evidence="2" id="KW-0808">Transferase</keyword>
<dbReference type="GO" id="GO:0032259">
    <property type="term" value="P:methylation"/>
    <property type="evidence" value="ECO:0007669"/>
    <property type="project" value="UniProtKB-KW"/>
</dbReference>
<dbReference type="Gene3D" id="3.40.50.150">
    <property type="entry name" value="Vaccinia Virus protein VP39"/>
    <property type="match status" value="2"/>
</dbReference>
<keyword evidence="5" id="KW-1185">Reference proteome</keyword>
<dbReference type="SUPFAM" id="SSF53335">
    <property type="entry name" value="S-adenosyl-L-methionine-dependent methyltransferases"/>
    <property type="match status" value="1"/>
</dbReference>
<dbReference type="InterPro" id="IPR012327">
    <property type="entry name" value="MeTrfase_D12"/>
</dbReference>
<dbReference type="InterPro" id="IPR029063">
    <property type="entry name" value="SAM-dependent_MTases_sf"/>
</dbReference>
<comment type="caution">
    <text evidence="4">The sequence shown here is derived from an EMBL/GenBank/DDBJ whole genome shotgun (WGS) entry which is preliminary data.</text>
</comment>
<accession>A0ABT8C994</accession>
<gene>
    <name evidence="4" type="ORF">QWZ15_14645</name>
</gene>
<evidence type="ECO:0000313" key="5">
    <source>
        <dbReference type="Proteomes" id="UP001236663"/>
    </source>
</evidence>